<comment type="caution">
    <text evidence="3">The sequence shown here is derived from an EMBL/GenBank/DDBJ whole genome shotgun (WGS) entry which is preliminary data.</text>
</comment>
<accession>A0A5D0MI65</accession>
<feature type="coiled-coil region" evidence="1">
    <location>
        <begin position="148"/>
        <end position="175"/>
    </location>
</feature>
<dbReference type="Proteomes" id="UP000324143">
    <property type="component" value="Unassembled WGS sequence"/>
</dbReference>
<feature type="transmembrane region" description="Helical" evidence="2">
    <location>
        <begin position="25"/>
        <end position="46"/>
    </location>
</feature>
<dbReference type="EMBL" id="VSIX01000041">
    <property type="protein sequence ID" value="TYB31293.1"/>
    <property type="molecule type" value="Genomic_DNA"/>
</dbReference>
<keyword evidence="2" id="KW-0472">Membrane</keyword>
<protein>
    <recommendedName>
        <fullName evidence="5">Biotin/lipoyl-binding protein</fullName>
    </recommendedName>
</protein>
<dbReference type="AlphaFoldDB" id="A0A5D0MI65"/>
<organism evidence="3 4">
    <name type="scientific">Candidatus Mcinerneyibacterium aminivorans</name>
    <dbReference type="NCBI Taxonomy" id="2703815"/>
    <lineage>
        <taxon>Bacteria</taxon>
        <taxon>Candidatus Macinerneyibacteriota</taxon>
        <taxon>Candidatus Mcinerneyibacteria</taxon>
        <taxon>Candidatus Mcinerneyibacteriales</taxon>
        <taxon>Candidatus Mcinerneyibacteriaceae</taxon>
        <taxon>Candidatus Mcinerneyibacterium</taxon>
    </lineage>
</organism>
<keyword evidence="1" id="KW-0175">Coiled coil</keyword>
<dbReference type="PRINTS" id="PR01490">
    <property type="entry name" value="RTXTOXIND"/>
</dbReference>
<feature type="non-terminal residue" evidence="3">
    <location>
        <position position="181"/>
    </location>
</feature>
<gene>
    <name evidence="3" type="ORF">FXF47_04895</name>
</gene>
<evidence type="ECO:0000313" key="4">
    <source>
        <dbReference type="Proteomes" id="UP000324143"/>
    </source>
</evidence>
<reference evidence="3" key="1">
    <citation type="submission" date="2019-08" db="EMBL/GenBank/DDBJ databases">
        <title>Genomic characterization of a novel candidate phylum (ARYD3) from a high temperature, high salinity tertiary oil reservoir in north central Oklahoma, USA.</title>
        <authorList>
            <person name="Youssef N.H."/>
            <person name="Yadav A."/>
            <person name="Elshahed M.S."/>
        </authorList>
    </citation>
    <scope>NUCLEOTIDE SEQUENCE [LARGE SCALE GENOMIC DNA]</scope>
    <source>
        <strain evidence="3">ARYD3</strain>
    </source>
</reference>
<sequence>MEYKIIEFDKLSESRELLEAKTPPFMTYFIYLVLIILLGAFIWSWYGKVDIVVKANGVVRPKTNVSNVINVQGGKVKRINFEDGDFVRKKAILYELDTSATEYKESYLIKEKRKLQNDIYGLNSLYQAVNNNSKRFVNKADIEYLNRYQNYKMQIKELKLNYKQAKRNYEREKELGKKYTT</sequence>
<evidence type="ECO:0000313" key="3">
    <source>
        <dbReference type="EMBL" id="TYB31293.1"/>
    </source>
</evidence>
<keyword evidence="2" id="KW-0812">Transmembrane</keyword>
<keyword evidence="2" id="KW-1133">Transmembrane helix</keyword>
<name>A0A5D0MI65_9BACT</name>
<proteinExistence type="predicted"/>
<evidence type="ECO:0000256" key="1">
    <source>
        <dbReference type="SAM" id="Coils"/>
    </source>
</evidence>
<keyword evidence="4" id="KW-1185">Reference proteome</keyword>
<evidence type="ECO:0000256" key="2">
    <source>
        <dbReference type="SAM" id="Phobius"/>
    </source>
</evidence>
<evidence type="ECO:0008006" key="5">
    <source>
        <dbReference type="Google" id="ProtNLM"/>
    </source>
</evidence>